<proteinExistence type="predicted"/>
<dbReference type="OrthoDB" id="5347061at2759"/>
<dbReference type="PANTHER" id="PTHR33112">
    <property type="entry name" value="DOMAIN PROTEIN, PUTATIVE-RELATED"/>
    <property type="match status" value="1"/>
</dbReference>
<reference evidence="2" key="1">
    <citation type="journal article" date="2020" name="Stud. Mycol.">
        <title>101 Dothideomycetes genomes: a test case for predicting lifestyles and emergence of pathogens.</title>
        <authorList>
            <person name="Haridas S."/>
            <person name="Albert R."/>
            <person name="Binder M."/>
            <person name="Bloem J."/>
            <person name="Labutti K."/>
            <person name="Salamov A."/>
            <person name="Andreopoulos B."/>
            <person name="Baker S."/>
            <person name="Barry K."/>
            <person name="Bills G."/>
            <person name="Bluhm B."/>
            <person name="Cannon C."/>
            <person name="Castanera R."/>
            <person name="Culley D."/>
            <person name="Daum C."/>
            <person name="Ezra D."/>
            <person name="Gonzalez J."/>
            <person name="Henrissat B."/>
            <person name="Kuo A."/>
            <person name="Liang C."/>
            <person name="Lipzen A."/>
            <person name="Lutzoni F."/>
            <person name="Magnuson J."/>
            <person name="Mondo S."/>
            <person name="Nolan M."/>
            <person name="Ohm R."/>
            <person name="Pangilinan J."/>
            <person name="Park H.-J."/>
            <person name="Ramirez L."/>
            <person name="Alfaro M."/>
            <person name="Sun H."/>
            <person name="Tritt A."/>
            <person name="Yoshinaga Y."/>
            <person name="Zwiers L.-H."/>
            <person name="Turgeon B."/>
            <person name="Goodwin S."/>
            <person name="Spatafora J."/>
            <person name="Crous P."/>
            <person name="Grigoriev I."/>
        </authorList>
    </citation>
    <scope>NUCLEOTIDE SEQUENCE</scope>
    <source>
        <strain evidence="2">CBS 675.92</strain>
    </source>
</reference>
<gene>
    <name evidence="2" type="ORF">CC80DRAFT_92820</name>
</gene>
<dbReference type="InterPro" id="IPR010730">
    <property type="entry name" value="HET"/>
</dbReference>
<dbReference type="Pfam" id="PF06985">
    <property type="entry name" value="HET"/>
    <property type="match status" value="1"/>
</dbReference>
<dbReference type="EMBL" id="ML976995">
    <property type="protein sequence ID" value="KAF1955359.1"/>
    <property type="molecule type" value="Genomic_DNA"/>
</dbReference>
<keyword evidence="3" id="KW-1185">Reference proteome</keyword>
<evidence type="ECO:0000313" key="2">
    <source>
        <dbReference type="EMBL" id="KAF1955359.1"/>
    </source>
</evidence>
<dbReference type="PANTHER" id="PTHR33112:SF9">
    <property type="entry name" value="HETEROKARYON INCOMPATIBILITY DOMAIN-CONTAINING PROTEIN"/>
    <property type="match status" value="1"/>
</dbReference>
<name>A0A6A5TUC1_9PLEO</name>
<sequence length="740" mass="82758">MRMALSCTTCKGLQRRPRVCDGSRGPETPNAVQWVCTSLPSLRKSSSSCRSCALLLQGILLHHDRFAGVQEKDINVIAESFEFVSAKTAQDHLSVELRWREVKNGCCDSNAHDCEKGYPDLKLEFFTDQDGDSSYSAIGKGRHITEAFLQESGLQTSRSMIGQCLANHSICRNVKPHVKPAALPRRVLDVMVDDTSKPMRLHESEYDENEGCYQIGEYLALSYVSGTGQNIPQTTTKTLQAHQKGIPWASLPRTFQEAVLLTRSRGFRWLWIDALCIVQDDPAEKLSEAMNTDKIFGNAFVTIAATSSIDASRGLFPPRTKPFKIQATDSKGSLSKIYVREQPSHHGFKARFNESHTKDWELPFNYGNEANLRAPLMRRAWAYIERLLSPRVLHFTDSEMVLECREAYQCECGRIDDPTYDSRTTDSIKQEYARIVDKSARGEESTNRNDRRIDSLTSQLSTTSLADFRQDISKKRADTLQLWSSIVTEYTNRDLTHDADRLLAIAAVAKTLVRPLDSGYVAGQWTCSTLGLLWYPSETAQCRRPKASSPSSPALNNNVPSWSWASVEGSPILFDNTSAMDLACSASFTSSPNPNPPEPIWSPISGDKLTLTASMATEVTFRADSTTEYSLVHNGVSVEFRPDVTPPRSIDAIDPGEKLVVVLVSMTFRSSIVGLVLKRLKGHTDAEVYRRVGRFECYECQKEGGEEEPEDAEALFKYWFPEVEDMMALDAGPKRSFIVV</sequence>
<accession>A0A6A5TUC1</accession>
<protein>
    <submittedName>
        <fullName evidence="2">HET-domain-containing protein</fullName>
    </submittedName>
</protein>
<organism evidence="2 3">
    <name type="scientific">Byssothecium circinans</name>
    <dbReference type="NCBI Taxonomy" id="147558"/>
    <lineage>
        <taxon>Eukaryota</taxon>
        <taxon>Fungi</taxon>
        <taxon>Dikarya</taxon>
        <taxon>Ascomycota</taxon>
        <taxon>Pezizomycotina</taxon>
        <taxon>Dothideomycetes</taxon>
        <taxon>Pleosporomycetidae</taxon>
        <taxon>Pleosporales</taxon>
        <taxon>Massarineae</taxon>
        <taxon>Massarinaceae</taxon>
        <taxon>Byssothecium</taxon>
    </lineage>
</organism>
<dbReference type="AlphaFoldDB" id="A0A6A5TUC1"/>
<evidence type="ECO:0000313" key="3">
    <source>
        <dbReference type="Proteomes" id="UP000800035"/>
    </source>
</evidence>
<dbReference type="Proteomes" id="UP000800035">
    <property type="component" value="Unassembled WGS sequence"/>
</dbReference>
<evidence type="ECO:0000259" key="1">
    <source>
        <dbReference type="Pfam" id="PF06985"/>
    </source>
</evidence>
<feature type="domain" description="Heterokaryon incompatibility" evidence="1">
    <location>
        <begin position="218"/>
        <end position="385"/>
    </location>
</feature>